<dbReference type="AlphaFoldDB" id="A0A4Z2JHB8"/>
<comment type="caution">
    <text evidence="1">The sequence shown here is derived from an EMBL/GenBank/DDBJ whole genome shotgun (WGS) entry which is preliminary data.</text>
</comment>
<dbReference type="EMBL" id="SRLO01000001">
    <property type="protein sequence ID" value="TNN89675.1"/>
    <property type="molecule type" value="Genomic_DNA"/>
</dbReference>
<organism evidence="1 2">
    <name type="scientific">Liparis tanakae</name>
    <name type="common">Tanaka's snailfish</name>
    <dbReference type="NCBI Taxonomy" id="230148"/>
    <lineage>
        <taxon>Eukaryota</taxon>
        <taxon>Metazoa</taxon>
        <taxon>Chordata</taxon>
        <taxon>Craniata</taxon>
        <taxon>Vertebrata</taxon>
        <taxon>Euteleostomi</taxon>
        <taxon>Actinopterygii</taxon>
        <taxon>Neopterygii</taxon>
        <taxon>Teleostei</taxon>
        <taxon>Neoteleostei</taxon>
        <taxon>Acanthomorphata</taxon>
        <taxon>Eupercaria</taxon>
        <taxon>Perciformes</taxon>
        <taxon>Cottioidei</taxon>
        <taxon>Cottales</taxon>
        <taxon>Liparidae</taxon>
        <taxon>Liparis</taxon>
    </lineage>
</organism>
<keyword evidence="2" id="KW-1185">Reference proteome</keyword>
<accession>A0A4Z2JHB8</accession>
<protein>
    <submittedName>
        <fullName evidence="1">Uncharacterized protein</fullName>
    </submittedName>
</protein>
<gene>
    <name evidence="1" type="ORF">EYF80_000278</name>
</gene>
<evidence type="ECO:0000313" key="1">
    <source>
        <dbReference type="EMBL" id="TNN89675.1"/>
    </source>
</evidence>
<name>A0A4Z2JHB8_9TELE</name>
<reference evidence="1 2" key="1">
    <citation type="submission" date="2019-03" db="EMBL/GenBank/DDBJ databases">
        <title>First draft genome of Liparis tanakae, snailfish: a comprehensive survey of snailfish specific genes.</title>
        <authorList>
            <person name="Kim W."/>
            <person name="Song I."/>
            <person name="Jeong J.-H."/>
            <person name="Kim D."/>
            <person name="Kim S."/>
            <person name="Ryu S."/>
            <person name="Song J.Y."/>
            <person name="Lee S.K."/>
        </authorList>
    </citation>
    <scope>NUCLEOTIDE SEQUENCE [LARGE SCALE GENOMIC DNA]</scope>
    <source>
        <tissue evidence="1">Muscle</tissue>
    </source>
</reference>
<dbReference type="Proteomes" id="UP000314294">
    <property type="component" value="Unassembled WGS sequence"/>
</dbReference>
<proteinExistence type="predicted"/>
<sequence>MQPLLALDEVSGAAVRAPHGEMAIRDEEGGGGRTMGRCWSPVVGENSGVGDSRTFSYNERRGGGWTFRLSRGDLSSSPMCPEYKPPPGRYPAVDVRKGYIVPELLLLQRSGDVFNPAEMAPSTTGLSAWRLSCLVPSGRAACAIITRPSLPSQSSHSAPLHCGVHDRRVSSKDYYWNAALHHESIDSAPVVVFSSGRVINPISFSRAAAVADYGNWSSLPSCHDGL</sequence>
<evidence type="ECO:0000313" key="2">
    <source>
        <dbReference type="Proteomes" id="UP000314294"/>
    </source>
</evidence>